<dbReference type="Proteomes" id="UP001140172">
    <property type="component" value="Unassembled WGS sequence"/>
</dbReference>
<dbReference type="InterPro" id="IPR036259">
    <property type="entry name" value="MFS_trans_sf"/>
</dbReference>
<keyword evidence="2 5" id="KW-0812">Transmembrane</keyword>
<dbReference type="AlphaFoldDB" id="A0A9W8LDL7"/>
<protein>
    <submittedName>
        <fullName evidence="6">Uncharacterized protein</fullName>
    </submittedName>
</protein>
<evidence type="ECO:0000256" key="5">
    <source>
        <dbReference type="SAM" id="Phobius"/>
    </source>
</evidence>
<feature type="transmembrane region" description="Helical" evidence="5">
    <location>
        <begin position="399"/>
        <end position="419"/>
    </location>
</feature>
<keyword evidence="3 5" id="KW-1133">Transmembrane helix</keyword>
<feature type="transmembrane region" description="Helical" evidence="5">
    <location>
        <begin position="46"/>
        <end position="64"/>
    </location>
</feature>
<comment type="caution">
    <text evidence="6">The sequence shown here is derived from an EMBL/GenBank/DDBJ whole genome shotgun (WGS) entry which is preliminary data.</text>
</comment>
<feature type="transmembrane region" description="Helical" evidence="5">
    <location>
        <begin position="278"/>
        <end position="298"/>
    </location>
</feature>
<feature type="transmembrane region" description="Helical" evidence="5">
    <location>
        <begin position="247"/>
        <end position="266"/>
    </location>
</feature>
<dbReference type="GO" id="GO:0016020">
    <property type="term" value="C:membrane"/>
    <property type="evidence" value="ECO:0007669"/>
    <property type="project" value="UniProtKB-SubCell"/>
</dbReference>
<feature type="transmembrane region" description="Helical" evidence="5">
    <location>
        <begin position="332"/>
        <end position="354"/>
    </location>
</feature>
<dbReference type="Gene3D" id="1.20.1250.20">
    <property type="entry name" value="MFS general substrate transporter like domains"/>
    <property type="match status" value="1"/>
</dbReference>
<evidence type="ECO:0000256" key="4">
    <source>
        <dbReference type="ARBA" id="ARBA00023136"/>
    </source>
</evidence>
<feature type="transmembrane region" description="Helical" evidence="5">
    <location>
        <begin position="366"/>
        <end position="387"/>
    </location>
</feature>
<evidence type="ECO:0000256" key="3">
    <source>
        <dbReference type="ARBA" id="ARBA00022989"/>
    </source>
</evidence>
<accession>A0A9W8LDL7</accession>
<feature type="transmembrane region" description="Helical" evidence="5">
    <location>
        <begin position="136"/>
        <end position="156"/>
    </location>
</feature>
<organism evidence="6 7">
    <name type="scientific">Coemansia interrupta</name>
    <dbReference type="NCBI Taxonomy" id="1126814"/>
    <lineage>
        <taxon>Eukaryota</taxon>
        <taxon>Fungi</taxon>
        <taxon>Fungi incertae sedis</taxon>
        <taxon>Zoopagomycota</taxon>
        <taxon>Kickxellomycotina</taxon>
        <taxon>Kickxellomycetes</taxon>
        <taxon>Kickxellales</taxon>
        <taxon>Kickxellaceae</taxon>
        <taxon>Coemansia</taxon>
    </lineage>
</organism>
<dbReference type="InterPro" id="IPR051617">
    <property type="entry name" value="UNC-93-like_regulator"/>
</dbReference>
<feature type="transmembrane region" description="Helical" evidence="5">
    <location>
        <begin position="101"/>
        <end position="124"/>
    </location>
</feature>
<evidence type="ECO:0000256" key="1">
    <source>
        <dbReference type="ARBA" id="ARBA00004141"/>
    </source>
</evidence>
<dbReference type="EMBL" id="JANBUM010000433">
    <property type="protein sequence ID" value="KAJ2777217.1"/>
    <property type="molecule type" value="Genomic_DNA"/>
</dbReference>
<name>A0A9W8LDL7_9FUNG</name>
<dbReference type="OrthoDB" id="196103at2759"/>
<gene>
    <name evidence="6" type="ORF">GGI15_004579</name>
</gene>
<dbReference type="SUPFAM" id="SSF103473">
    <property type="entry name" value="MFS general substrate transporter"/>
    <property type="match status" value="1"/>
</dbReference>
<feature type="transmembrane region" description="Helical" evidence="5">
    <location>
        <begin position="168"/>
        <end position="186"/>
    </location>
</feature>
<sequence>MRYNSPSTQLALVGVTVFLIEGVRRLLYNYLMLWSPKNDNVGFNGYLPDGIVAVVSGFVCIFLVNLTGFRYIFVFFGLTNILYACSTVVMFHSGWTAFQSAALIIGIVGNYANRVATLVIVLAYPSEKWKARALAIFLLIEYLSNALGDIITFHGFESSTKTERYHVSIVYLAISCLGPFVALLVAPSHEVIRDNGVYILSPETNLKTEFIETAKIFTSKKMLLMIPYMFSYPMLFGIANMKLPDKLFIAMYDVGKIFVLFMGQLLDLPWSNRRTRGTLGLLILALFFFVSFGLTTSARYHHYDMTGLDVTWPDDKISNFMYEAVVKEQYKIVTVLLFFAGVASGFIELFGYWLMGTLTNDIKASARFVGAFHSFMALGGIIGFQTIKYHDSSYNPRVAPYYVAAGLTILSFVLIFFVVREIPDSNDWSLERISHKEELVDLESSEAVATISDVKYSR</sequence>
<evidence type="ECO:0000313" key="6">
    <source>
        <dbReference type="EMBL" id="KAJ2777217.1"/>
    </source>
</evidence>
<feature type="transmembrane region" description="Helical" evidence="5">
    <location>
        <begin position="222"/>
        <end position="241"/>
    </location>
</feature>
<dbReference type="PANTHER" id="PTHR23294">
    <property type="entry name" value="ET TRANSLATION PRODUCT-RELATED"/>
    <property type="match status" value="1"/>
</dbReference>
<proteinExistence type="predicted"/>
<evidence type="ECO:0000313" key="7">
    <source>
        <dbReference type="Proteomes" id="UP001140172"/>
    </source>
</evidence>
<feature type="transmembrane region" description="Helical" evidence="5">
    <location>
        <begin position="71"/>
        <end position="95"/>
    </location>
</feature>
<comment type="subcellular location">
    <subcellularLocation>
        <location evidence="1">Membrane</location>
        <topology evidence="1">Multi-pass membrane protein</topology>
    </subcellularLocation>
</comment>
<keyword evidence="7" id="KW-1185">Reference proteome</keyword>
<reference evidence="6" key="1">
    <citation type="submission" date="2022-07" db="EMBL/GenBank/DDBJ databases">
        <title>Phylogenomic reconstructions and comparative analyses of Kickxellomycotina fungi.</title>
        <authorList>
            <person name="Reynolds N.K."/>
            <person name="Stajich J.E."/>
            <person name="Barry K."/>
            <person name="Grigoriev I.V."/>
            <person name="Crous P."/>
            <person name="Smith M.E."/>
        </authorList>
    </citation>
    <scope>NUCLEOTIDE SEQUENCE</scope>
    <source>
        <strain evidence="6">BCRC 34489</strain>
    </source>
</reference>
<dbReference type="PANTHER" id="PTHR23294:SF59">
    <property type="entry name" value="UNC93-LIKE PROTEIN C922.05C"/>
    <property type="match status" value="1"/>
</dbReference>
<keyword evidence="4 5" id="KW-0472">Membrane</keyword>
<evidence type="ECO:0000256" key="2">
    <source>
        <dbReference type="ARBA" id="ARBA00022692"/>
    </source>
</evidence>